<dbReference type="RefSeq" id="WP_308982051.1">
    <property type="nucleotide sequence ID" value="NZ_JAVIDL010000045.1"/>
</dbReference>
<reference evidence="2" key="1">
    <citation type="submission" date="2023-08" db="EMBL/GenBank/DDBJ databases">
        <title>Emergence of clinically-relevant ST2 carbapenem-resistant Acinetobacter baumannii strains in hospital sewages in Zhejiang, East of China.</title>
        <authorList>
            <person name="Kaichao C."/>
            <person name="Zhang R."/>
        </authorList>
    </citation>
    <scope>NUCLEOTIDE SEQUENCE</scope>
    <source>
        <strain evidence="2">M-RB-37</strain>
    </source>
</reference>
<keyword evidence="1" id="KW-0812">Transmembrane</keyword>
<sequence>MRKKKDKSWLYVVLFMIFVVVALTLNTFNTIQVCKTQDVFWVSGTQYTCKWFK</sequence>
<keyword evidence="1" id="KW-0472">Membrane</keyword>
<organism evidence="2 3">
    <name type="scientific">Acinetobacter rudis</name>
    <dbReference type="NCBI Taxonomy" id="632955"/>
    <lineage>
        <taxon>Bacteria</taxon>
        <taxon>Pseudomonadati</taxon>
        <taxon>Pseudomonadota</taxon>
        <taxon>Gammaproteobacteria</taxon>
        <taxon>Moraxellales</taxon>
        <taxon>Moraxellaceae</taxon>
        <taxon>Acinetobacter</taxon>
    </lineage>
</organism>
<protein>
    <submittedName>
        <fullName evidence="2">Uncharacterized protein</fullName>
    </submittedName>
</protein>
<evidence type="ECO:0000313" key="2">
    <source>
        <dbReference type="EMBL" id="MDQ8937029.1"/>
    </source>
</evidence>
<feature type="transmembrane region" description="Helical" evidence="1">
    <location>
        <begin position="9"/>
        <end position="28"/>
    </location>
</feature>
<dbReference type="Proteomes" id="UP001243844">
    <property type="component" value="Unassembled WGS sequence"/>
</dbReference>
<name>A0AAW8JH36_9GAMM</name>
<evidence type="ECO:0000313" key="3">
    <source>
        <dbReference type="Proteomes" id="UP001243844"/>
    </source>
</evidence>
<gene>
    <name evidence="2" type="ORF">RFH47_15005</name>
</gene>
<keyword evidence="1" id="KW-1133">Transmembrane helix</keyword>
<comment type="caution">
    <text evidence="2">The sequence shown here is derived from an EMBL/GenBank/DDBJ whole genome shotgun (WGS) entry which is preliminary data.</text>
</comment>
<evidence type="ECO:0000256" key="1">
    <source>
        <dbReference type="SAM" id="Phobius"/>
    </source>
</evidence>
<dbReference type="AlphaFoldDB" id="A0AAW8JH36"/>
<proteinExistence type="predicted"/>
<dbReference type="EMBL" id="JAVIDL010000045">
    <property type="protein sequence ID" value="MDQ8937029.1"/>
    <property type="molecule type" value="Genomic_DNA"/>
</dbReference>
<accession>A0AAW8JH36</accession>